<evidence type="ECO:0000256" key="1">
    <source>
        <dbReference type="ARBA" id="ARBA00009798"/>
    </source>
</evidence>
<dbReference type="InterPro" id="IPR004369">
    <property type="entry name" value="Prolyl-tRNA_editing_YbaK/EbsC"/>
</dbReference>
<dbReference type="PANTHER" id="PTHR30411:SF0">
    <property type="entry name" value="CYS-TRNA(PRO)_CYS-TRNA(CYS) DEACYLASE YBAK"/>
    <property type="match status" value="1"/>
</dbReference>
<evidence type="ECO:0000313" key="7">
    <source>
        <dbReference type="Proteomes" id="UP001299235"/>
    </source>
</evidence>
<gene>
    <name evidence="6" type="primary">ybaK</name>
    <name evidence="6" type="ORF">LKD42_06645</name>
</gene>
<sequence>MGKSKEVKTNAMRILERNKIPYKEYTYECDEFVDALKVADTLGQPYELLYKTLVTIGNSRNYFVFVIPIAEELDMKKAARSVGEKSVSMIHVKDINQVTGYIRGGCTAIGMKKQYVTRIDESAQKLEKMIVSGGRLGVQIELKPEDLKKASRGEFADIIFKQPE</sequence>
<dbReference type="SUPFAM" id="SSF55826">
    <property type="entry name" value="YbaK/ProRS associated domain"/>
    <property type="match status" value="1"/>
</dbReference>
<keyword evidence="7" id="KW-1185">Reference proteome</keyword>
<accession>A0ABS8EWY3</accession>
<dbReference type="EC" id="4.2.-.-" evidence="4"/>
<dbReference type="RefSeq" id="WP_147630970.1">
    <property type="nucleotide sequence ID" value="NZ_JAJEQE010000017.1"/>
</dbReference>
<name>A0ABS8EWY3_9FIRM</name>
<comment type="similarity">
    <text evidence="1 4">Belongs to the prolyl-tRNA editing family. YbaK/EbsC subfamily.</text>
</comment>
<evidence type="ECO:0000259" key="5">
    <source>
        <dbReference type="Pfam" id="PF04073"/>
    </source>
</evidence>
<dbReference type="PANTHER" id="PTHR30411">
    <property type="entry name" value="CYTOPLASMIC PROTEIN"/>
    <property type="match status" value="1"/>
</dbReference>
<evidence type="ECO:0000256" key="3">
    <source>
        <dbReference type="ARBA" id="ARBA00023239"/>
    </source>
</evidence>
<proteinExistence type="inferred from homology"/>
<keyword evidence="3 4" id="KW-0456">Lyase</keyword>
<organism evidence="6 7">
    <name type="scientific">Hominisplanchenecus faecis</name>
    <dbReference type="NCBI Taxonomy" id="2885351"/>
    <lineage>
        <taxon>Bacteria</taxon>
        <taxon>Bacillati</taxon>
        <taxon>Bacillota</taxon>
        <taxon>Clostridia</taxon>
        <taxon>Lachnospirales</taxon>
        <taxon>Lachnospiraceae</taxon>
        <taxon>Hominisplanchenecus</taxon>
    </lineage>
</organism>
<evidence type="ECO:0000313" key="6">
    <source>
        <dbReference type="EMBL" id="MCC2148932.1"/>
    </source>
</evidence>
<dbReference type="CDD" id="cd00002">
    <property type="entry name" value="YbaK_deacylase"/>
    <property type="match status" value="1"/>
</dbReference>
<dbReference type="Proteomes" id="UP001299235">
    <property type="component" value="Unassembled WGS sequence"/>
</dbReference>
<dbReference type="Pfam" id="PF04073">
    <property type="entry name" value="tRNA_edit"/>
    <property type="match status" value="1"/>
</dbReference>
<evidence type="ECO:0000256" key="2">
    <source>
        <dbReference type="ARBA" id="ARBA00022917"/>
    </source>
</evidence>
<dbReference type="EMBL" id="JAJEQE010000017">
    <property type="protein sequence ID" value="MCC2148932.1"/>
    <property type="molecule type" value="Genomic_DNA"/>
</dbReference>
<evidence type="ECO:0000256" key="4">
    <source>
        <dbReference type="PIRNR" id="PIRNR006181"/>
    </source>
</evidence>
<dbReference type="Gene3D" id="3.90.960.10">
    <property type="entry name" value="YbaK/aminoacyl-tRNA synthetase-associated domain"/>
    <property type="match status" value="1"/>
</dbReference>
<comment type="caution">
    <text evidence="6">The sequence shown here is derived from an EMBL/GenBank/DDBJ whole genome shotgun (WGS) entry which is preliminary data.</text>
</comment>
<dbReference type="NCBIfam" id="TIGR00011">
    <property type="entry name" value="YbaK_EbsC"/>
    <property type="match status" value="1"/>
</dbReference>
<dbReference type="InterPro" id="IPR036754">
    <property type="entry name" value="YbaK/aa-tRNA-synt-asso_dom_sf"/>
</dbReference>
<protein>
    <recommendedName>
        <fullName evidence="4">Cys-tRNA(Pro)/Cys-tRNA(Cys) deacylase</fullName>
        <ecNumber evidence="4">4.2.-.-</ecNumber>
    </recommendedName>
</protein>
<dbReference type="InterPro" id="IPR007214">
    <property type="entry name" value="YbaK/aa-tRNA-synth-assoc-dom"/>
</dbReference>
<keyword evidence="2 4" id="KW-0648">Protein biosynthesis</keyword>
<feature type="domain" description="YbaK/aminoacyl-tRNA synthetase-associated" evidence="5">
    <location>
        <begin position="35"/>
        <end position="149"/>
    </location>
</feature>
<reference evidence="6 7" key="1">
    <citation type="submission" date="2021-10" db="EMBL/GenBank/DDBJ databases">
        <title>Anaerobic single-cell dispensing facilitates the cultivation of human gut bacteria.</title>
        <authorList>
            <person name="Afrizal A."/>
        </authorList>
    </citation>
    <scope>NUCLEOTIDE SEQUENCE [LARGE SCALE GENOMIC DNA]</scope>
    <source>
        <strain evidence="6 7">CLA-AA-H246</strain>
    </source>
</reference>
<dbReference type="PIRSF" id="PIRSF006181">
    <property type="entry name" value="EbsC_YbaK"/>
    <property type="match status" value="1"/>
</dbReference>